<dbReference type="Pfam" id="PF03567">
    <property type="entry name" value="Sulfotransfer_2"/>
    <property type="match status" value="1"/>
</dbReference>
<dbReference type="InterPro" id="IPR005331">
    <property type="entry name" value="Sulfotransferase"/>
</dbReference>
<evidence type="ECO:0000256" key="8">
    <source>
        <dbReference type="ARBA" id="ARBA00023180"/>
    </source>
</evidence>
<keyword evidence="6 9" id="KW-1133">Transmembrane helix</keyword>
<comment type="function">
    <text evidence="9">6-O-sulfation enzyme which catalyzes the transfer of sulfate from 3'-phosphoadenosine 5'-phosphosulfate (PAPS) to position 6 of the N-sulfoglucosamine residue (GlcNS) of heparan sulfate.</text>
</comment>
<accession>A0AAE0VIZ4</accession>
<evidence type="ECO:0000256" key="6">
    <source>
        <dbReference type="ARBA" id="ARBA00022989"/>
    </source>
</evidence>
<evidence type="ECO:0000256" key="2">
    <source>
        <dbReference type="ARBA" id="ARBA00010109"/>
    </source>
</evidence>
<dbReference type="GO" id="GO:0017095">
    <property type="term" value="F:heparan sulfate 6-sulfotransferase activity"/>
    <property type="evidence" value="ECO:0007669"/>
    <property type="project" value="TreeGrafter"/>
</dbReference>
<keyword evidence="4 9" id="KW-0812">Transmembrane</keyword>
<feature type="transmembrane region" description="Helical" evidence="9">
    <location>
        <begin position="7"/>
        <end position="26"/>
    </location>
</feature>
<dbReference type="InterPro" id="IPR010635">
    <property type="entry name" value="Heparan_SO4-6-sulfoTrfase"/>
</dbReference>
<reference evidence="10" key="2">
    <citation type="journal article" date="2021" name="Genome Biol. Evol.">
        <title>Developing a high-quality reference genome for a parasitic bivalve with doubly uniparental inheritance (Bivalvia: Unionida).</title>
        <authorList>
            <person name="Smith C.H."/>
        </authorList>
    </citation>
    <scope>NUCLEOTIDE SEQUENCE</scope>
    <source>
        <strain evidence="10">CHS0354</strain>
        <tissue evidence="10">Mantle</tissue>
    </source>
</reference>
<evidence type="ECO:0000256" key="5">
    <source>
        <dbReference type="ARBA" id="ARBA00022968"/>
    </source>
</evidence>
<dbReference type="EC" id="2.8.2.-" evidence="9"/>
<comment type="similarity">
    <text evidence="2 9">Belongs to the sulfotransferase 6 family.</text>
</comment>
<evidence type="ECO:0000256" key="4">
    <source>
        <dbReference type="ARBA" id="ARBA00022692"/>
    </source>
</evidence>
<dbReference type="Gene3D" id="3.40.50.300">
    <property type="entry name" value="P-loop containing nucleotide triphosphate hydrolases"/>
    <property type="match status" value="1"/>
</dbReference>
<dbReference type="Proteomes" id="UP001195483">
    <property type="component" value="Unassembled WGS sequence"/>
</dbReference>
<organism evidence="10 11">
    <name type="scientific">Potamilus streckersoni</name>
    <dbReference type="NCBI Taxonomy" id="2493646"/>
    <lineage>
        <taxon>Eukaryota</taxon>
        <taxon>Metazoa</taxon>
        <taxon>Spiralia</taxon>
        <taxon>Lophotrochozoa</taxon>
        <taxon>Mollusca</taxon>
        <taxon>Bivalvia</taxon>
        <taxon>Autobranchia</taxon>
        <taxon>Heteroconchia</taxon>
        <taxon>Palaeoheterodonta</taxon>
        <taxon>Unionida</taxon>
        <taxon>Unionoidea</taxon>
        <taxon>Unionidae</taxon>
        <taxon>Ambleminae</taxon>
        <taxon>Lampsilini</taxon>
        <taxon>Potamilus</taxon>
    </lineage>
</organism>
<comment type="catalytic activity">
    <reaction evidence="9">
        <text>alpha-D-glucosaminyl-[heparan sulfate](n) + 3'-phosphoadenylyl sulfate = 6-sulfo-alpha-D-glucosaminyl-[heparan sulfate](n) + adenosine 3',5'-bisphosphate + H(+)</text>
        <dbReference type="Rhea" id="RHEA:56604"/>
        <dbReference type="Rhea" id="RHEA-COMP:9830"/>
        <dbReference type="Rhea" id="RHEA-COMP:14621"/>
        <dbReference type="ChEBI" id="CHEBI:15378"/>
        <dbReference type="ChEBI" id="CHEBI:58339"/>
        <dbReference type="ChEBI" id="CHEBI:58343"/>
        <dbReference type="ChEBI" id="CHEBI:58388"/>
        <dbReference type="ChEBI" id="CHEBI:140604"/>
    </reaction>
</comment>
<evidence type="ECO:0000256" key="3">
    <source>
        <dbReference type="ARBA" id="ARBA00022679"/>
    </source>
</evidence>
<dbReference type="EMBL" id="JAEAOA010000192">
    <property type="protein sequence ID" value="KAK3578612.1"/>
    <property type="molecule type" value="Genomic_DNA"/>
</dbReference>
<dbReference type="PANTHER" id="PTHR12812:SF0">
    <property type="entry name" value="HEPARAN-SULFATE 6-O-SULFOTRANSFERASE"/>
    <property type="match status" value="1"/>
</dbReference>
<evidence type="ECO:0000256" key="1">
    <source>
        <dbReference type="ARBA" id="ARBA00004606"/>
    </source>
</evidence>
<keyword evidence="3 9" id="KW-0808">Transferase</keyword>
<name>A0AAE0VIZ4_9BIVA</name>
<dbReference type="AlphaFoldDB" id="A0AAE0VIZ4"/>
<dbReference type="PANTHER" id="PTHR12812">
    <property type="entry name" value="HEPARAN SULFATE 6-O-SULFOTRANSFERASE 3"/>
    <property type="match status" value="1"/>
</dbReference>
<reference evidence="10" key="3">
    <citation type="submission" date="2023-05" db="EMBL/GenBank/DDBJ databases">
        <authorList>
            <person name="Smith C.H."/>
        </authorList>
    </citation>
    <scope>NUCLEOTIDE SEQUENCE</scope>
    <source>
        <strain evidence="10">CHS0354</strain>
        <tissue evidence="10">Mantle</tissue>
    </source>
</reference>
<keyword evidence="5 9" id="KW-0735">Signal-anchor</keyword>
<evidence type="ECO:0000256" key="7">
    <source>
        <dbReference type="ARBA" id="ARBA00023136"/>
    </source>
</evidence>
<dbReference type="InterPro" id="IPR027417">
    <property type="entry name" value="P-loop_NTPase"/>
</dbReference>
<dbReference type="FunFam" id="3.40.50.300:FF:000347">
    <property type="entry name" value="Heparan-sulfate 6-O-sulfotransferase"/>
    <property type="match status" value="1"/>
</dbReference>
<keyword evidence="11" id="KW-1185">Reference proteome</keyword>
<protein>
    <recommendedName>
        <fullName evidence="9">Heparan-sulfate 6-O-sulfotransferase</fullName>
        <ecNumber evidence="9">2.8.2.-</ecNumber>
    </recommendedName>
</protein>
<proteinExistence type="inferred from homology"/>
<gene>
    <name evidence="10" type="ORF">CHS0354_002184</name>
</gene>
<sequence>MMKIYRKIFWTTLIVGICIVFVSMYFSNLHVNEMKDLYGVLPKSDFESYLRGMLPQNNFSETEIERDYHFDAEGADVMVFLHMQKTGGTTLGRHLVRNLDLHKPCVCTKKKKRCDCLTKKNTIWLFSRYSTGWACGLHADWTELKECVEDAMNRKEGFTRKRRYYYISIFRDPVKRFLSEWKHVRRGATWKTAELKCNGRSASLEEVPFCYKDASWRGVSLDDFLNCPNNLARNRQTRMLANLSKINCYNKTGMTEEERNEKMFTSAKENLLDLSFFGITEFQRYTQKLFEYTFNLKFINDFVQFNITRSDQTKITEEQKKKILDVNKLDIKLYQFAKDLFFQRVREMKRKTKDYNPIVDHIVADTFDDSSDYAFSEDQDQEYEDDY</sequence>
<dbReference type="GO" id="GO:0016020">
    <property type="term" value="C:membrane"/>
    <property type="evidence" value="ECO:0007669"/>
    <property type="project" value="UniProtKB-SubCell"/>
</dbReference>
<keyword evidence="8" id="KW-0325">Glycoprotein</keyword>
<evidence type="ECO:0000256" key="9">
    <source>
        <dbReference type="RuleBase" id="RU364122"/>
    </source>
</evidence>
<comment type="subcellular location">
    <subcellularLocation>
        <location evidence="1 9">Membrane</location>
        <topology evidence="1 9">Single-pass type II membrane protein</topology>
    </subcellularLocation>
</comment>
<evidence type="ECO:0000313" key="10">
    <source>
        <dbReference type="EMBL" id="KAK3578612.1"/>
    </source>
</evidence>
<dbReference type="SUPFAM" id="SSF52540">
    <property type="entry name" value="P-loop containing nucleoside triphosphate hydrolases"/>
    <property type="match status" value="1"/>
</dbReference>
<reference evidence="10" key="1">
    <citation type="journal article" date="2021" name="Genome Biol. Evol.">
        <title>A High-Quality Reference Genome for a Parasitic Bivalve with Doubly Uniparental Inheritance (Bivalvia: Unionida).</title>
        <authorList>
            <person name="Smith C.H."/>
        </authorList>
    </citation>
    <scope>NUCLEOTIDE SEQUENCE</scope>
    <source>
        <strain evidence="10">CHS0354</strain>
    </source>
</reference>
<keyword evidence="7 9" id="KW-0472">Membrane</keyword>
<comment type="caution">
    <text evidence="10">The sequence shown here is derived from an EMBL/GenBank/DDBJ whole genome shotgun (WGS) entry which is preliminary data.</text>
</comment>
<evidence type="ECO:0000313" key="11">
    <source>
        <dbReference type="Proteomes" id="UP001195483"/>
    </source>
</evidence>